<gene>
    <name evidence="5" type="ORF">N7476_003914</name>
</gene>
<feature type="region of interest" description="Disordered" evidence="2">
    <location>
        <begin position="311"/>
        <end position="337"/>
    </location>
</feature>
<dbReference type="InterPro" id="IPR008927">
    <property type="entry name" value="6-PGluconate_DH-like_C_sf"/>
</dbReference>
<keyword evidence="1" id="KW-0560">Oxidoreductase</keyword>
<comment type="caution">
    <text evidence="5">The sequence shown here is derived from an EMBL/GenBank/DDBJ whole genome shotgun (WGS) entry which is preliminary data.</text>
</comment>
<accession>A0A9W9PZ75</accession>
<dbReference type="SUPFAM" id="SSF48179">
    <property type="entry name" value="6-phosphogluconate dehydrogenase C-terminal domain-like"/>
    <property type="match status" value="1"/>
</dbReference>
<name>A0A9W9PZ75_9EURO</name>
<dbReference type="Gene3D" id="3.40.50.720">
    <property type="entry name" value="NAD(P)-binding Rossmann-like Domain"/>
    <property type="match status" value="1"/>
</dbReference>
<dbReference type="InterPro" id="IPR006176">
    <property type="entry name" value="3-OHacyl-CoA_DH_NAD-bd"/>
</dbReference>
<dbReference type="InterPro" id="IPR013328">
    <property type="entry name" value="6PGD_dom2"/>
</dbReference>
<sequence length="642" mass="71542">MTLTPRTDRPIAIIGGGVLGRRIGTAFVAAGYNVHIRDPSQEALQECAEFIDSHKEQFRLMPRISKERQDPTGAAGTSKTTTEITKVEQEAFANVPFGRYSSFSEIGPAVSNAWLIIEAVPEKLDLKMEVLAELDAKAPEDCIIGSNSSSFKSSLLVGKVSVQRRKRTLSVHFCMPPTIRTVELMTCGGDEQRNFAVLEGYIRGVWVDTGDREKRKHWSDFYRFIFNRLWAAIKREIMQILCEGVSDPSEIDMLWEHMFKNGPLPCQLMDQVGLDTVAYIEDNYVQERGLPTEKTVDWLRKEYVDQGRFGKKSDKGGLYPPLEKSQSAETTPARPHSSAKDIYMLDVGLGCNSKDITQVHLNGKILRLDLATQKLTPVIVDQNLPDGIDISLSKRRIFWTNMGHSTAAHDGSVWTAEMDGSGVRCLIPSGDVHTPKQISAIDSRQQLYFCDREGMGVHRCNYDGSDHICLVQRCVEPGMSLLDQMTLWCVGIAVDDDRGLMYWTQKGPSKGGRGRIFVAGLEIPYGETAENRSDIKLLFDDLPEPIDIEIDSSTQTLYWTDRGEHPTGCALYKACVGGESVDLQKVIMARHFHEPIGLKLDKVNNTIYVTDLGGSLYSVSLNDGTKVELVRDDGCYTGLSLV</sequence>
<feature type="region of interest" description="Disordered" evidence="2">
    <location>
        <begin position="63"/>
        <end position="83"/>
    </location>
</feature>
<keyword evidence="6" id="KW-1185">Reference proteome</keyword>
<evidence type="ECO:0000256" key="2">
    <source>
        <dbReference type="SAM" id="MobiDB-lite"/>
    </source>
</evidence>
<evidence type="ECO:0000313" key="6">
    <source>
        <dbReference type="Proteomes" id="UP001147746"/>
    </source>
</evidence>
<dbReference type="SMART" id="SM00135">
    <property type="entry name" value="LY"/>
    <property type="match status" value="5"/>
</dbReference>
<dbReference type="PANTHER" id="PTHR48075:SF3">
    <property type="entry name" value="3-HYDROXYACYL-COA DEHYDROGENASE"/>
    <property type="match status" value="1"/>
</dbReference>
<evidence type="ECO:0000259" key="4">
    <source>
        <dbReference type="Pfam" id="PF02737"/>
    </source>
</evidence>
<dbReference type="InterPro" id="IPR006108">
    <property type="entry name" value="3HC_DH_C"/>
</dbReference>
<feature type="domain" description="3-hydroxyacyl-CoA dehydrogenase C-terminal" evidence="3">
    <location>
        <begin position="224"/>
        <end position="317"/>
    </location>
</feature>
<feature type="domain" description="3-hydroxyacyl-CoA dehydrogenase NAD binding" evidence="4">
    <location>
        <begin position="11"/>
        <end position="186"/>
    </location>
</feature>
<dbReference type="GO" id="GO:0016616">
    <property type="term" value="F:oxidoreductase activity, acting on the CH-OH group of donors, NAD or NADP as acceptor"/>
    <property type="evidence" value="ECO:0007669"/>
    <property type="project" value="InterPro"/>
</dbReference>
<dbReference type="InterPro" id="IPR011042">
    <property type="entry name" value="6-blade_b-propeller_TolB-like"/>
</dbReference>
<evidence type="ECO:0000256" key="1">
    <source>
        <dbReference type="ARBA" id="ARBA00023002"/>
    </source>
</evidence>
<dbReference type="InterPro" id="IPR036291">
    <property type="entry name" value="NAD(P)-bd_dom_sf"/>
</dbReference>
<dbReference type="InterPro" id="IPR000033">
    <property type="entry name" value="LDLR_classB_rpt"/>
</dbReference>
<protein>
    <recommendedName>
        <fullName evidence="7">3-hydroxyacyl-CoA dehydrogenase</fullName>
    </recommendedName>
</protein>
<dbReference type="Pfam" id="PF00725">
    <property type="entry name" value="3HCDH"/>
    <property type="match status" value="1"/>
</dbReference>
<proteinExistence type="predicted"/>
<dbReference type="Proteomes" id="UP001147746">
    <property type="component" value="Unassembled WGS sequence"/>
</dbReference>
<dbReference type="SUPFAM" id="SSF63825">
    <property type="entry name" value="YWTD domain"/>
    <property type="match status" value="1"/>
</dbReference>
<dbReference type="GO" id="GO:0006631">
    <property type="term" value="P:fatty acid metabolic process"/>
    <property type="evidence" value="ECO:0007669"/>
    <property type="project" value="InterPro"/>
</dbReference>
<evidence type="ECO:0000313" key="5">
    <source>
        <dbReference type="EMBL" id="KAJ5320912.1"/>
    </source>
</evidence>
<dbReference type="Pfam" id="PF02737">
    <property type="entry name" value="3HCDH_N"/>
    <property type="match status" value="1"/>
</dbReference>
<evidence type="ECO:0008006" key="7">
    <source>
        <dbReference type="Google" id="ProtNLM"/>
    </source>
</evidence>
<dbReference type="Gene3D" id="1.10.1040.10">
    <property type="entry name" value="N-(1-d-carboxylethyl)-l-norvaline Dehydrogenase, domain 2"/>
    <property type="match status" value="1"/>
</dbReference>
<dbReference type="SUPFAM" id="SSF51735">
    <property type="entry name" value="NAD(P)-binding Rossmann-fold domains"/>
    <property type="match status" value="1"/>
</dbReference>
<dbReference type="Gene3D" id="2.120.10.30">
    <property type="entry name" value="TolB, C-terminal domain"/>
    <property type="match status" value="2"/>
</dbReference>
<dbReference type="PANTHER" id="PTHR48075">
    <property type="entry name" value="3-HYDROXYACYL-COA DEHYDROGENASE FAMILY PROTEIN"/>
    <property type="match status" value="1"/>
</dbReference>
<evidence type="ECO:0000259" key="3">
    <source>
        <dbReference type="Pfam" id="PF00725"/>
    </source>
</evidence>
<reference evidence="5" key="1">
    <citation type="submission" date="2022-12" db="EMBL/GenBank/DDBJ databases">
        <authorList>
            <person name="Petersen C."/>
        </authorList>
    </citation>
    <scope>NUCLEOTIDE SEQUENCE</scope>
    <source>
        <strain evidence="5">IBT 21472</strain>
    </source>
</reference>
<organism evidence="5 6">
    <name type="scientific">Penicillium atrosanguineum</name>
    <dbReference type="NCBI Taxonomy" id="1132637"/>
    <lineage>
        <taxon>Eukaryota</taxon>
        <taxon>Fungi</taxon>
        <taxon>Dikarya</taxon>
        <taxon>Ascomycota</taxon>
        <taxon>Pezizomycotina</taxon>
        <taxon>Eurotiomycetes</taxon>
        <taxon>Eurotiomycetidae</taxon>
        <taxon>Eurotiales</taxon>
        <taxon>Aspergillaceae</taxon>
        <taxon>Penicillium</taxon>
    </lineage>
</organism>
<dbReference type="GO" id="GO:0070403">
    <property type="term" value="F:NAD+ binding"/>
    <property type="evidence" value="ECO:0007669"/>
    <property type="project" value="InterPro"/>
</dbReference>
<reference evidence="5" key="2">
    <citation type="journal article" date="2023" name="IMA Fungus">
        <title>Comparative genomic study of the Penicillium genus elucidates a diverse pangenome and 15 lateral gene transfer events.</title>
        <authorList>
            <person name="Petersen C."/>
            <person name="Sorensen T."/>
            <person name="Nielsen M.R."/>
            <person name="Sondergaard T.E."/>
            <person name="Sorensen J.L."/>
            <person name="Fitzpatrick D.A."/>
            <person name="Frisvad J.C."/>
            <person name="Nielsen K.L."/>
        </authorList>
    </citation>
    <scope>NUCLEOTIDE SEQUENCE</scope>
    <source>
        <strain evidence="5">IBT 21472</strain>
    </source>
</reference>
<dbReference type="AlphaFoldDB" id="A0A9W9PZ75"/>
<dbReference type="EMBL" id="JAPZBO010000003">
    <property type="protein sequence ID" value="KAJ5320912.1"/>
    <property type="molecule type" value="Genomic_DNA"/>
</dbReference>